<protein>
    <submittedName>
        <fullName evidence="8">ABC transporter permease</fullName>
    </submittedName>
</protein>
<feature type="transmembrane region" description="Helical" evidence="6">
    <location>
        <begin position="527"/>
        <end position="551"/>
    </location>
</feature>
<feature type="transmembrane region" description="Helical" evidence="6">
    <location>
        <begin position="18"/>
        <end position="39"/>
    </location>
</feature>
<dbReference type="InterPro" id="IPR052536">
    <property type="entry name" value="ABC-4_Integral_Memb_Prot"/>
</dbReference>
<evidence type="ECO:0000256" key="6">
    <source>
        <dbReference type="PIRNR" id="PIRNR018968"/>
    </source>
</evidence>
<comment type="caution">
    <text evidence="8">The sequence shown here is derived from an EMBL/GenBank/DDBJ whole genome shotgun (WGS) entry which is preliminary data.</text>
</comment>
<feature type="transmembrane region" description="Helical" evidence="6">
    <location>
        <begin position="59"/>
        <end position="80"/>
    </location>
</feature>
<dbReference type="PANTHER" id="PTHR46795:SF3">
    <property type="entry name" value="ABC TRANSPORTER PERMEASE"/>
    <property type="match status" value="1"/>
</dbReference>
<feature type="transmembrane region" description="Helical" evidence="6">
    <location>
        <begin position="585"/>
        <end position="612"/>
    </location>
</feature>
<feature type="transmembrane region" description="Helical" evidence="6">
    <location>
        <begin position="288"/>
        <end position="314"/>
    </location>
</feature>
<dbReference type="GO" id="GO:0005886">
    <property type="term" value="C:plasma membrane"/>
    <property type="evidence" value="ECO:0007669"/>
    <property type="project" value="UniProtKB-SubCell"/>
</dbReference>
<evidence type="ECO:0000313" key="9">
    <source>
        <dbReference type="Proteomes" id="UP000886723"/>
    </source>
</evidence>
<dbReference type="AlphaFoldDB" id="A0A9D1NT17"/>
<keyword evidence="4 6" id="KW-1133">Transmembrane helix</keyword>
<dbReference type="EMBL" id="DVON01000002">
    <property type="protein sequence ID" value="HIV11525.1"/>
    <property type="molecule type" value="Genomic_DNA"/>
</dbReference>
<name>A0A9D1NT17_9FIRM</name>
<dbReference type="PANTHER" id="PTHR46795">
    <property type="entry name" value="ABC TRANSPORTER PERMEASE-RELATED-RELATED"/>
    <property type="match status" value="1"/>
</dbReference>
<feature type="transmembrane region" description="Helical" evidence="6">
    <location>
        <begin position="624"/>
        <end position="649"/>
    </location>
</feature>
<dbReference type="Pfam" id="PF02687">
    <property type="entry name" value="FtsX"/>
    <property type="match status" value="1"/>
</dbReference>
<accession>A0A9D1NT17</accession>
<organism evidence="8 9">
    <name type="scientific">Candidatus Pullilachnospira stercoravium</name>
    <dbReference type="NCBI Taxonomy" id="2840913"/>
    <lineage>
        <taxon>Bacteria</taxon>
        <taxon>Bacillati</taxon>
        <taxon>Bacillota</taxon>
        <taxon>Clostridia</taxon>
        <taxon>Lachnospirales</taxon>
        <taxon>Lachnospiraceae</taxon>
        <taxon>Lachnospiraceae incertae sedis</taxon>
        <taxon>Candidatus Pullilachnospira</taxon>
    </lineage>
</organism>
<keyword evidence="6" id="KW-0813">Transport</keyword>
<dbReference type="InterPro" id="IPR003838">
    <property type="entry name" value="ABC3_permease_C"/>
</dbReference>
<reference evidence="8" key="2">
    <citation type="journal article" date="2021" name="PeerJ">
        <title>Extensive microbial diversity within the chicken gut microbiome revealed by metagenomics and culture.</title>
        <authorList>
            <person name="Gilroy R."/>
            <person name="Ravi A."/>
            <person name="Getino M."/>
            <person name="Pursley I."/>
            <person name="Horton D.L."/>
            <person name="Alikhan N.F."/>
            <person name="Baker D."/>
            <person name="Gharbi K."/>
            <person name="Hall N."/>
            <person name="Watson M."/>
            <person name="Adriaenssens E.M."/>
            <person name="Foster-Nyarko E."/>
            <person name="Jarju S."/>
            <person name="Secka A."/>
            <person name="Antonio M."/>
            <person name="Oren A."/>
            <person name="Chaudhuri R.R."/>
            <person name="La Ragione R."/>
            <person name="Hildebrand F."/>
            <person name="Pallen M.J."/>
        </authorList>
    </citation>
    <scope>NUCLEOTIDE SEQUENCE</scope>
    <source>
        <strain evidence="8">ChiBcec2-4451</strain>
    </source>
</reference>
<proteinExistence type="inferred from homology"/>
<comment type="subcellular location">
    <subcellularLocation>
        <location evidence="1 6">Cell membrane</location>
        <topology evidence="1 6">Multi-pass membrane protein</topology>
    </subcellularLocation>
</comment>
<keyword evidence="3 6" id="KW-0812">Transmembrane</keyword>
<feature type="transmembrane region" description="Helical" evidence="6">
    <location>
        <begin position="101"/>
        <end position="127"/>
    </location>
</feature>
<keyword evidence="5 6" id="KW-0472">Membrane</keyword>
<dbReference type="GO" id="GO:0055085">
    <property type="term" value="P:transmembrane transport"/>
    <property type="evidence" value="ECO:0007669"/>
    <property type="project" value="UniProtKB-UniRule"/>
</dbReference>
<evidence type="ECO:0000259" key="7">
    <source>
        <dbReference type="Pfam" id="PF02687"/>
    </source>
</evidence>
<evidence type="ECO:0000256" key="2">
    <source>
        <dbReference type="ARBA" id="ARBA00022475"/>
    </source>
</evidence>
<keyword evidence="2 6" id="KW-1003">Cell membrane</keyword>
<reference evidence="8" key="1">
    <citation type="submission" date="2020-10" db="EMBL/GenBank/DDBJ databases">
        <authorList>
            <person name="Gilroy R."/>
        </authorList>
    </citation>
    <scope>NUCLEOTIDE SEQUENCE</scope>
    <source>
        <strain evidence="8">ChiBcec2-4451</strain>
    </source>
</reference>
<evidence type="ECO:0000256" key="5">
    <source>
        <dbReference type="ARBA" id="ARBA00023136"/>
    </source>
</evidence>
<dbReference type="PIRSF" id="PIRSF018968">
    <property type="entry name" value="ABC_permease_BceB"/>
    <property type="match status" value="1"/>
</dbReference>
<evidence type="ECO:0000313" key="8">
    <source>
        <dbReference type="EMBL" id="HIV11525.1"/>
    </source>
</evidence>
<sequence length="658" mass="72621">MLAKIAFRNVKRQAGNYLVYYLTVSLTIALIFAFSNLVFGKELWNHPAALPQMRAGLSAISMLIGLVEAFVLGYASSYLLGLRKQEFGMYLTLGMNRRQILLIFFCEEMLLCAASLITGILGGLLLYQGLMALLTGLMDMPFAFSAYSPQGLLFTVLLVGGMFLLSFIVCSLYLRRATIYRLLFAGRRVERGERRPLLWFVIFLAALAALVTACLWFHRELESLVTDFDTPPDGLFGSLLLGVVSVLFLYMGLGRSAAGLLLRRPKFCCRGTAVFILRQLSGKLKTNALMAGILALLLLLALAATDISFAQYAYYDAILERNFPFAVLGTLEEEEEPAISFSETEQILASYTPVTSRVSYTLYAGGTSALSEAYLSGERLENGQELQDMLIGESELNRVLAALGEEPVRLDGTYQILSSQQQMESVEFPRISPAWSGKQYPFGGVADLLISLVPDDVMFLVVVPDEALRELSPAWSCCGWQLGNTDFDAAALQEALINPQSAAETGYALSSDYQVREYHRIQGLQSMAVLIVSALYMGLIFVLLALAVLALKTLSGLSGDREKYRILSKIGCGEREQKRTLLWQLGIFFFFPLLLPLLMSVPVTWICVRFVSLAGFPQQAARTAMYGTAAAVVLAAAYGLYFLVSWLIAARQVMVKQM</sequence>
<evidence type="ECO:0000256" key="4">
    <source>
        <dbReference type="ARBA" id="ARBA00022989"/>
    </source>
</evidence>
<gene>
    <name evidence="8" type="ORF">IAA63_00105</name>
</gene>
<dbReference type="InterPro" id="IPR027022">
    <property type="entry name" value="ABC_permease_BceB-typ"/>
</dbReference>
<dbReference type="Proteomes" id="UP000886723">
    <property type="component" value="Unassembled WGS sequence"/>
</dbReference>
<comment type="similarity">
    <text evidence="6">Belongs to the ABC-4 integral membrane protein family.</text>
</comment>
<evidence type="ECO:0000256" key="3">
    <source>
        <dbReference type="ARBA" id="ARBA00022692"/>
    </source>
</evidence>
<evidence type="ECO:0000256" key="1">
    <source>
        <dbReference type="ARBA" id="ARBA00004651"/>
    </source>
</evidence>
<feature type="transmembrane region" description="Helical" evidence="6">
    <location>
        <begin position="238"/>
        <end position="262"/>
    </location>
</feature>
<feature type="transmembrane region" description="Helical" evidence="6">
    <location>
        <begin position="147"/>
        <end position="174"/>
    </location>
</feature>
<feature type="transmembrane region" description="Helical" evidence="6">
    <location>
        <begin position="197"/>
        <end position="218"/>
    </location>
</feature>
<feature type="domain" description="ABC3 transporter permease C-terminal" evidence="7">
    <location>
        <begin position="60"/>
        <end position="178"/>
    </location>
</feature>